<dbReference type="GO" id="GO:0008137">
    <property type="term" value="F:NADH dehydrogenase (ubiquinone) activity"/>
    <property type="evidence" value="ECO:0007669"/>
    <property type="project" value="InterPro"/>
</dbReference>
<sequence length="186" mass="21254">MSDQIQNPVIRLTERELHRLLFHELVRYAGSEVLDRSDELMPSIEVASTRLKGAVRFLKEYAGMNFFDSLTAVDLIRVGSGYEYTPPRRFCLIYQFLCLPDCSTVNLKVFLPDQNPSVDSIQSLFGNAEWHEREVHDLFGIDFSFHLALYPLLLPEGWDGFPLRKDYWQSGTALGLPVARVEGGRA</sequence>
<evidence type="ECO:0000313" key="3">
    <source>
        <dbReference type="EMBL" id="KAB2934891.1"/>
    </source>
</evidence>
<proteinExistence type="inferred from homology"/>
<comment type="caution">
    <text evidence="3">The sequence shown here is derived from an EMBL/GenBank/DDBJ whole genome shotgun (WGS) entry which is preliminary data.</text>
</comment>
<reference evidence="3 4" key="1">
    <citation type="submission" date="2019-10" db="EMBL/GenBank/DDBJ databases">
        <title>Extracellular Electron Transfer in a Candidatus Methanoperedens spp. Enrichment Culture.</title>
        <authorList>
            <person name="Berger S."/>
            <person name="Rangel Shaw D."/>
            <person name="Berben T."/>
            <person name="In 'T Zandt M."/>
            <person name="Frank J."/>
            <person name="Reimann J."/>
            <person name="Jetten M.S.M."/>
            <person name="Welte C.U."/>
        </authorList>
    </citation>
    <scope>NUCLEOTIDE SEQUENCE [LARGE SCALE GENOMIC DNA]</scope>
    <source>
        <strain evidence="3">SB12</strain>
    </source>
</reference>
<accession>A0A833H4K6</accession>
<evidence type="ECO:0000259" key="2">
    <source>
        <dbReference type="Pfam" id="PF00329"/>
    </source>
</evidence>
<dbReference type="Pfam" id="PF00329">
    <property type="entry name" value="Complex1_30kDa"/>
    <property type="match status" value="1"/>
</dbReference>
<dbReference type="AlphaFoldDB" id="A0A833H4K6"/>
<evidence type="ECO:0000313" key="4">
    <source>
        <dbReference type="Proteomes" id="UP000460298"/>
    </source>
</evidence>
<gene>
    <name evidence="3" type="ORF">F9K24_03685</name>
</gene>
<evidence type="ECO:0000256" key="1">
    <source>
        <dbReference type="ARBA" id="ARBA00007569"/>
    </source>
</evidence>
<comment type="similarity">
    <text evidence="1">Belongs to the complex I 30 kDa subunit family.</text>
</comment>
<dbReference type="SUPFAM" id="SSF143243">
    <property type="entry name" value="Nqo5-like"/>
    <property type="match status" value="1"/>
</dbReference>
<feature type="domain" description="NADH:ubiquinone oxidoreductase 30kDa subunit" evidence="2">
    <location>
        <begin position="44"/>
        <end position="171"/>
    </location>
</feature>
<organism evidence="3 4">
    <name type="scientific">Leptonema illini</name>
    <dbReference type="NCBI Taxonomy" id="183"/>
    <lineage>
        <taxon>Bacteria</taxon>
        <taxon>Pseudomonadati</taxon>
        <taxon>Spirochaetota</taxon>
        <taxon>Spirochaetia</taxon>
        <taxon>Leptospirales</taxon>
        <taxon>Leptospiraceae</taxon>
        <taxon>Leptonema</taxon>
    </lineage>
</organism>
<dbReference type="InterPro" id="IPR001268">
    <property type="entry name" value="NADH_UbQ_OxRdtase_30kDa_su"/>
</dbReference>
<dbReference type="InterPro" id="IPR037232">
    <property type="entry name" value="NADH_quin_OxRdtase_su_C/D-like"/>
</dbReference>
<dbReference type="Proteomes" id="UP000460298">
    <property type="component" value="Unassembled WGS sequence"/>
</dbReference>
<name>A0A833H4K6_9LEPT</name>
<dbReference type="PANTHER" id="PTHR10884:SF14">
    <property type="entry name" value="NADH DEHYDROGENASE [UBIQUINONE] IRON-SULFUR PROTEIN 3, MITOCHONDRIAL"/>
    <property type="match status" value="1"/>
</dbReference>
<protein>
    <submittedName>
        <fullName evidence="3">NADH-quinone oxidoreductase subunit C</fullName>
    </submittedName>
</protein>
<dbReference type="EMBL" id="WBUI01000002">
    <property type="protein sequence ID" value="KAB2934891.1"/>
    <property type="molecule type" value="Genomic_DNA"/>
</dbReference>
<dbReference type="PANTHER" id="PTHR10884">
    <property type="entry name" value="NADH DEHYDROGENASE UBIQUINONE IRON-SULFUR PROTEIN 3"/>
    <property type="match status" value="1"/>
</dbReference>
<dbReference type="Gene3D" id="3.30.460.80">
    <property type="entry name" value="NADH:ubiquinone oxidoreductase, 30kDa subunit"/>
    <property type="match status" value="1"/>
</dbReference>